<feature type="transmembrane region" description="Helical" evidence="2">
    <location>
        <begin position="25"/>
        <end position="41"/>
    </location>
</feature>
<feature type="domain" description="DUF6534" evidence="3">
    <location>
        <begin position="198"/>
        <end position="303"/>
    </location>
</feature>
<proteinExistence type="predicted"/>
<dbReference type="InterPro" id="IPR032675">
    <property type="entry name" value="LRR_dom_sf"/>
</dbReference>
<evidence type="ECO:0000256" key="1">
    <source>
        <dbReference type="SAM" id="MobiDB-lite"/>
    </source>
</evidence>
<comment type="caution">
    <text evidence="4">The sequence shown here is derived from an EMBL/GenBank/DDBJ whole genome shotgun (WGS) entry which is preliminary data.</text>
</comment>
<feature type="region of interest" description="Disordered" evidence="1">
    <location>
        <begin position="352"/>
        <end position="374"/>
    </location>
</feature>
<feature type="transmembrane region" description="Helical" evidence="2">
    <location>
        <begin position="149"/>
        <end position="170"/>
    </location>
</feature>
<evidence type="ECO:0000259" key="3">
    <source>
        <dbReference type="Pfam" id="PF20152"/>
    </source>
</evidence>
<dbReference type="Proteomes" id="UP000054988">
    <property type="component" value="Unassembled WGS sequence"/>
</dbReference>
<dbReference type="eggNOG" id="ENOG502SWKJ">
    <property type="taxonomic scope" value="Eukaryota"/>
</dbReference>
<feature type="transmembrane region" description="Helical" evidence="2">
    <location>
        <begin position="190"/>
        <end position="213"/>
    </location>
</feature>
<dbReference type="AlphaFoldDB" id="A0A0W0FLJ9"/>
<sequence>MVSSSLYGVTCLQSWHYFRKYTDPLPIKVVVIALLFVCYLFEKTVTGELRTEWITISVLETVHAVLDAHALYYYFVLNIDNRSEWASAVWDLAILQGLQPWVSISDFMCLVDLFGLPLQMTLPVTNWITVIVHLFYARRIYVFSGRNKYVPGIIVLLKAAQFGITIALAVNTIELHSFQAIASSAHEKNLTVGALSFAVASDVLCTAFLCYYLHISRSPIRNTETSRMIDRIIFFAINNGILTRFSFRSILPSFILIRFASAISIIVLILSIYQRSNLLYFSIFQVNGNLYANSLLATLNFRELGPRFSTENSRMCNIHFRRMSTYDITSNFDKISQPTEVLTDNGDVGFVSTGSGDDGGHNDSSSSQSPFNHLLQTNYAPSPDELHEIRKIISKPEEQVRLLNEEIIQLQAKRDKLQNFIDGHHALLSPARRIPRDIVSEIFLHCLPTDRLPVCSIAEAPLLLTTICRPWREIALTTPRLWRAVHFVFPTFVGYRMDADFRSIFYSRKEGLQLWLERARSVPVSISYFNPSSPVPIPRRARDELISMYSPMFNLLIRYSSQCKALNLKGFPVEILASFRNLKTSDVPLLEFLSLESNGHDFASPWGTSAGDNSDYALLNITRASSLRVLHLRYERVDPFTLPIRWDELTELAICPSVTPMSVTNLVEIIHRIAQTCQSLRKCTMDLFMTSANDFQIVHLETQTWPHLTELNLRLGINYPVMSPSLDKWRFFFNTITTPALSHLSLSILTSPVDDSCMEEVPFMGLLLRSNCRISFLDLDVRLSDKALIDCLRCMPFLTKLHLTDTIQPSPYVTASDLVIPEPLPTTLTTDLFRALTPSSLSTDEVLCPLLAAVSIRQCELVHIDALVSFAQARAQPGRNSEIAKLKSLRTTFQPDTFRNSSLPAEELIKAERLKQSGVDVDWRSIYDTSVTGGEPPHMVNVTVTSGMPHPIERY</sequence>
<feature type="transmembrane region" description="Helical" evidence="2">
    <location>
        <begin position="116"/>
        <end position="137"/>
    </location>
</feature>
<dbReference type="Pfam" id="PF20152">
    <property type="entry name" value="DUF6534"/>
    <property type="match status" value="1"/>
</dbReference>
<name>A0A0W0FLJ9_MONRR</name>
<dbReference type="EMBL" id="LATX01001869">
    <property type="protein sequence ID" value="KTB37176.1"/>
    <property type="molecule type" value="Genomic_DNA"/>
</dbReference>
<dbReference type="Gene3D" id="3.80.10.10">
    <property type="entry name" value="Ribonuclease Inhibitor"/>
    <property type="match status" value="1"/>
</dbReference>
<reference evidence="4 5" key="1">
    <citation type="submission" date="2015-12" db="EMBL/GenBank/DDBJ databases">
        <title>Draft genome sequence of Moniliophthora roreri, the causal agent of frosty pod rot of cacao.</title>
        <authorList>
            <person name="Aime M.C."/>
            <person name="Diaz-Valderrama J.R."/>
            <person name="Kijpornyongpan T."/>
            <person name="Phillips-Mora W."/>
        </authorList>
    </citation>
    <scope>NUCLEOTIDE SEQUENCE [LARGE SCALE GENOMIC DNA]</scope>
    <source>
        <strain evidence="4 5">MCA 2952</strain>
    </source>
</reference>
<dbReference type="InterPro" id="IPR045339">
    <property type="entry name" value="DUF6534"/>
</dbReference>
<feature type="transmembrane region" description="Helical" evidence="2">
    <location>
        <begin position="254"/>
        <end position="273"/>
    </location>
</feature>
<keyword evidence="2" id="KW-1133">Transmembrane helix</keyword>
<evidence type="ECO:0000313" key="5">
    <source>
        <dbReference type="Proteomes" id="UP000054988"/>
    </source>
</evidence>
<organism evidence="4 5">
    <name type="scientific">Moniliophthora roreri</name>
    <name type="common">Frosty pod rot fungus</name>
    <name type="synonym">Monilia roreri</name>
    <dbReference type="NCBI Taxonomy" id="221103"/>
    <lineage>
        <taxon>Eukaryota</taxon>
        <taxon>Fungi</taxon>
        <taxon>Dikarya</taxon>
        <taxon>Basidiomycota</taxon>
        <taxon>Agaricomycotina</taxon>
        <taxon>Agaricomycetes</taxon>
        <taxon>Agaricomycetidae</taxon>
        <taxon>Agaricales</taxon>
        <taxon>Marasmiineae</taxon>
        <taxon>Marasmiaceae</taxon>
        <taxon>Moniliophthora</taxon>
    </lineage>
</organism>
<protein>
    <recommendedName>
        <fullName evidence="3">DUF6534 domain-containing protein</fullName>
    </recommendedName>
</protein>
<dbReference type="PANTHER" id="PTHR40465:SF1">
    <property type="entry name" value="DUF6534 DOMAIN-CONTAINING PROTEIN"/>
    <property type="match status" value="1"/>
</dbReference>
<gene>
    <name evidence="4" type="ORF">WG66_10346</name>
</gene>
<dbReference type="PANTHER" id="PTHR40465">
    <property type="entry name" value="CHROMOSOME 1, WHOLE GENOME SHOTGUN SEQUENCE"/>
    <property type="match status" value="1"/>
</dbReference>
<evidence type="ECO:0000313" key="4">
    <source>
        <dbReference type="EMBL" id="KTB37176.1"/>
    </source>
</evidence>
<accession>A0A0W0FLJ9</accession>
<keyword evidence="2" id="KW-0472">Membrane</keyword>
<evidence type="ECO:0000256" key="2">
    <source>
        <dbReference type="SAM" id="Phobius"/>
    </source>
</evidence>
<feature type="transmembrane region" description="Helical" evidence="2">
    <location>
        <begin position="53"/>
        <end position="75"/>
    </location>
</feature>
<keyword evidence="2" id="KW-0812">Transmembrane</keyword>